<dbReference type="Gene3D" id="3.40.50.880">
    <property type="match status" value="1"/>
</dbReference>
<reference evidence="5 6" key="1">
    <citation type="submission" date="2022-01" db="EMBL/GenBank/DDBJ databases">
        <title>Paraglaciecola sp. G1-23.</title>
        <authorList>
            <person name="Jin M.S."/>
            <person name="Han D.M."/>
            <person name="Kim H.M."/>
            <person name="Jeon C.O."/>
        </authorList>
    </citation>
    <scope>NUCLEOTIDE SEQUENCE [LARGE SCALE GENOMIC DNA]</scope>
    <source>
        <strain evidence="5 6">G1-23</strain>
    </source>
</reference>
<keyword evidence="3" id="KW-0804">Transcription</keyword>
<dbReference type="SUPFAM" id="SSF46689">
    <property type="entry name" value="Homeodomain-like"/>
    <property type="match status" value="2"/>
</dbReference>
<accession>A0ABS9DEE2</accession>
<evidence type="ECO:0000256" key="1">
    <source>
        <dbReference type="ARBA" id="ARBA00023015"/>
    </source>
</evidence>
<name>A0ABS9DEE2_9ALTE</name>
<dbReference type="InterPro" id="IPR002818">
    <property type="entry name" value="DJ-1/PfpI"/>
</dbReference>
<evidence type="ECO:0000259" key="4">
    <source>
        <dbReference type="PROSITE" id="PS01124"/>
    </source>
</evidence>
<dbReference type="Gene3D" id="1.10.10.60">
    <property type="entry name" value="Homeodomain-like"/>
    <property type="match status" value="1"/>
</dbReference>
<sequence length="312" mass="35190">MHKVAILAYNKVATFELACAIEVFALPRPEYDTWYKTEIVSFEPLPIQATGGIKITCKLVQTLSDYDTLIVPSWSAIDKNIRLHMAEQISAFAEQGKRIISLCSGAFLLAQLGLLQAKQATTHWRYAEVFKQRFPNVEYVDDVLYVQNDNIFCSAGSSAALDLGLEIVRQDFGYKVANQVARRLVISPHRSGGQSQYIETPIVKQQGMFSRTLDWAIENINKPLTVNDLASQANMSRRSFDRHFKGALGTSPKSWLNQQRVNLAKQILESENLSVEQLAQKVGYENGITLRFNFNKYVGVAPSQYQAQFNQQ</sequence>
<dbReference type="PANTHER" id="PTHR43130:SF3">
    <property type="entry name" value="HTH-TYPE TRANSCRIPTIONAL REGULATOR RV1931C"/>
    <property type="match status" value="1"/>
</dbReference>
<dbReference type="InterPro" id="IPR018062">
    <property type="entry name" value="HTH_AraC-typ_CS"/>
</dbReference>
<evidence type="ECO:0000256" key="3">
    <source>
        <dbReference type="ARBA" id="ARBA00023163"/>
    </source>
</evidence>
<dbReference type="PROSITE" id="PS00041">
    <property type="entry name" value="HTH_ARAC_FAMILY_1"/>
    <property type="match status" value="1"/>
</dbReference>
<dbReference type="Pfam" id="PF12833">
    <property type="entry name" value="HTH_18"/>
    <property type="match status" value="1"/>
</dbReference>
<organism evidence="5 6">
    <name type="scientific">Paraglaciecola algarum</name>
    <dbReference type="NCBI Taxonomy" id="3050085"/>
    <lineage>
        <taxon>Bacteria</taxon>
        <taxon>Pseudomonadati</taxon>
        <taxon>Pseudomonadota</taxon>
        <taxon>Gammaproteobacteria</taxon>
        <taxon>Alteromonadales</taxon>
        <taxon>Alteromonadaceae</taxon>
        <taxon>Paraglaciecola</taxon>
    </lineage>
</organism>
<evidence type="ECO:0000313" key="6">
    <source>
        <dbReference type="Proteomes" id="UP001521137"/>
    </source>
</evidence>
<dbReference type="Proteomes" id="UP001521137">
    <property type="component" value="Unassembled WGS sequence"/>
</dbReference>
<dbReference type="InterPro" id="IPR029062">
    <property type="entry name" value="Class_I_gatase-like"/>
</dbReference>
<dbReference type="SUPFAM" id="SSF52317">
    <property type="entry name" value="Class I glutamine amidotransferase-like"/>
    <property type="match status" value="1"/>
</dbReference>
<dbReference type="Pfam" id="PF01965">
    <property type="entry name" value="DJ-1_PfpI"/>
    <property type="match status" value="1"/>
</dbReference>
<dbReference type="InterPro" id="IPR018060">
    <property type="entry name" value="HTH_AraC"/>
</dbReference>
<dbReference type="EMBL" id="JAKGAS010000012">
    <property type="protein sequence ID" value="MCF2949961.1"/>
    <property type="molecule type" value="Genomic_DNA"/>
</dbReference>
<dbReference type="RefSeq" id="WP_235314063.1">
    <property type="nucleotide sequence ID" value="NZ_JAKGAS010000012.1"/>
</dbReference>
<feature type="domain" description="HTH araC/xylS-type" evidence="4">
    <location>
        <begin position="210"/>
        <end position="308"/>
    </location>
</feature>
<dbReference type="PROSITE" id="PS01124">
    <property type="entry name" value="HTH_ARAC_FAMILY_2"/>
    <property type="match status" value="1"/>
</dbReference>
<proteinExistence type="predicted"/>
<dbReference type="InterPro" id="IPR052158">
    <property type="entry name" value="INH-QAR"/>
</dbReference>
<keyword evidence="1" id="KW-0805">Transcription regulation</keyword>
<protein>
    <submittedName>
        <fullName evidence="5">Helix-turn-helix domain-containing protein</fullName>
    </submittedName>
</protein>
<evidence type="ECO:0000256" key="2">
    <source>
        <dbReference type="ARBA" id="ARBA00023125"/>
    </source>
</evidence>
<keyword evidence="2" id="KW-0238">DNA-binding</keyword>
<dbReference type="PANTHER" id="PTHR43130">
    <property type="entry name" value="ARAC-FAMILY TRANSCRIPTIONAL REGULATOR"/>
    <property type="match status" value="1"/>
</dbReference>
<dbReference type="InterPro" id="IPR009057">
    <property type="entry name" value="Homeodomain-like_sf"/>
</dbReference>
<evidence type="ECO:0000313" key="5">
    <source>
        <dbReference type="EMBL" id="MCF2949961.1"/>
    </source>
</evidence>
<dbReference type="CDD" id="cd03137">
    <property type="entry name" value="GATase1_AraC_1"/>
    <property type="match status" value="1"/>
</dbReference>
<dbReference type="SMART" id="SM00342">
    <property type="entry name" value="HTH_ARAC"/>
    <property type="match status" value="1"/>
</dbReference>
<keyword evidence="6" id="KW-1185">Reference proteome</keyword>
<gene>
    <name evidence="5" type="ORF">L0668_17710</name>
</gene>
<comment type="caution">
    <text evidence="5">The sequence shown here is derived from an EMBL/GenBank/DDBJ whole genome shotgun (WGS) entry which is preliminary data.</text>
</comment>